<dbReference type="AlphaFoldDB" id="A0A061S6N6"/>
<dbReference type="CDD" id="cd06257">
    <property type="entry name" value="DnaJ"/>
    <property type="match status" value="1"/>
</dbReference>
<dbReference type="PANTHER" id="PTHR45295">
    <property type="entry name" value="CHAPERONE PROTEIN DNAJ C76, CHLOROPLASTIC"/>
    <property type="match status" value="1"/>
</dbReference>
<evidence type="ECO:0000259" key="3">
    <source>
        <dbReference type="PROSITE" id="PS51379"/>
    </source>
</evidence>
<sequence>MNLTCGLSLLINDQTLVFGRRTHNRQYSRLNLYEHTGSPTLPFKVSFQKFCPNASEVIRRGSRVSPKASSFDSGTSSGEPFDEPIPGVLENGFVDYYEILQIDDDANLAEIKAAYRSLAKVCHPDFLGDKGHNLCILLNEAYDVLSDPQRREAYNLELEQAIADSTDGYTGKPLSKWAPGTGFGKNEDPNETRGVFVDENTCIGCKMCVWCAPATFRIEPDFGRSRVFGQWLDTEDDLQAAIDSCPVSCIHWVEKEELPALEYVMQKMDRVNVSAMMGQGTAVGDVFDAAQRFVKDRREREERMAKARAYSPAQEAARQAAAEEIMRQNLGWFAGAMRGFMGMANDVVAGSPGSRTGGGERVGERKRSRRQTDGPGSAVGENGATIPPERALVPVGAKADRTGGR</sequence>
<evidence type="ECO:0000259" key="2">
    <source>
        <dbReference type="PROSITE" id="PS50076"/>
    </source>
</evidence>
<dbReference type="PROSITE" id="PS50076">
    <property type="entry name" value="DNAJ_2"/>
    <property type="match status" value="1"/>
</dbReference>
<dbReference type="Pfam" id="PF00226">
    <property type="entry name" value="DnaJ"/>
    <property type="match status" value="1"/>
</dbReference>
<dbReference type="SUPFAM" id="SSF54862">
    <property type="entry name" value="4Fe-4S ferredoxins"/>
    <property type="match status" value="1"/>
</dbReference>
<dbReference type="Gene3D" id="3.30.70.20">
    <property type="match status" value="1"/>
</dbReference>
<reference evidence="4" key="1">
    <citation type="submission" date="2014-05" db="EMBL/GenBank/DDBJ databases">
        <title>The transcriptome of the halophilic microalga Tetraselmis sp. GSL018 isolated from the Great Salt Lake, Utah.</title>
        <authorList>
            <person name="Jinkerson R.E."/>
            <person name="D'Adamo S."/>
            <person name="Posewitz M.C."/>
        </authorList>
    </citation>
    <scope>NUCLEOTIDE SEQUENCE</scope>
    <source>
        <strain evidence="4">GSL018</strain>
    </source>
</reference>
<organism evidence="4">
    <name type="scientific">Tetraselmis sp. GSL018</name>
    <dbReference type="NCBI Taxonomy" id="582737"/>
    <lineage>
        <taxon>Eukaryota</taxon>
        <taxon>Viridiplantae</taxon>
        <taxon>Chlorophyta</taxon>
        <taxon>core chlorophytes</taxon>
        <taxon>Chlorodendrophyceae</taxon>
        <taxon>Chlorodendrales</taxon>
        <taxon>Chlorodendraceae</taxon>
        <taxon>Tetraselmis</taxon>
    </lineage>
</organism>
<protein>
    <submittedName>
        <fullName evidence="4">Ferredoxin</fullName>
    </submittedName>
</protein>
<gene>
    <name evidence="4" type="primary">FER</name>
    <name evidence="4" type="ORF">TSPGSL018_11495</name>
</gene>
<evidence type="ECO:0000313" key="4">
    <source>
        <dbReference type="EMBL" id="JAC79928.1"/>
    </source>
</evidence>
<feature type="domain" description="4Fe-4S ferredoxin-type" evidence="3">
    <location>
        <begin position="193"/>
        <end position="221"/>
    </location>
</feature>
<dbReference type="PANTHER" id="PTHR45295:SF1">
    <property type="entry name" value="CHAPERONE PROTEIN DNAJ C76, CHLOROPLASTIC"/>
    <property type="match status" value="1"/>
</dbReference>
<proteinExistence type="predicted"/>
<dbReference type="PROSITE" id="PS51379">
    <property type="entry name" value="4FE4S_FER_2"/>
    <property type="match status" value="1"/>
</dbReference>
<dbReference type="InterPro" id="IPR017896">
    <property type="entry name" value="4Fe4S_Fe-S-bd"/>
</dbReference>
<dbReference type="PRINTS" id="PR00625">
    <property type="entry name" value="JDOMAIN"/>
</dbReference>
<accession>A0A061S6N6</accession>
<dbReference type="SMART" id="SM00271">
    <property type="entry name" value="DnaJ"/>
    <property type="match status" value="1"/>
</dbReference>
<feature type="region of interest" description="Disordered" evidence="1">
    <location>
        <begin position="350"/>
        <end position="405"/>
    </location>
</feature>
<name>A0A061S6N6_9CHLO</name>
<dbReference type="InterPro" id="IPR001623">
    <property type="entry name" value="DnaJ_domain"/>
</dbReference>
<dbReference type="EMBL" id="GBEZ01005368">
    <property type="protein sequence ID" value="JAC79928.1"/>
    <property type="molecule type" value="Transcribed_RNA"/>
</dbReference>
<dbReference type="Pfam" id="PF13370">
    <property type="entry name" value="Fer4_13"/>
    <property type="match status" value="1"/>
</dbReference>
<evidence type="ECO:0000256" key="1">
    <source>
        <dbReference type="SAM" id="MobiDB-lite"/>
    </source>
</evidence>
<dbReference type="InterPro" id="IPR036869">
    <property type="entry name" value="J_dom_sf"/>
</dbReference>
<dbReference type="Gene3D" id="1.10.287.110">
    <property type="entry name" value="DnaJ domain"/>
    <property type="match status" value="1"/>
</dbReference>
<feature type="domain" description="J" evidence="2">
    <location>
        <begin position="95"/>
        <end position="158"/>
    </location>
</feature>
<dbReference type="SUPFAM" id="SSF46565">
    <property type="entry name" value="Chaperone J-domain"/>
    <property type="match status" value="1"/>
</dbReference>